<dbReference type="RefSeq" id="WP_136777943.1">
    <property type="nucleotide sequence ID" value="NZ_SUPK01000005.1"/>
</dbReference>
<comment type="caution">
    <text evidence="2">The sequence shown here is derived from an EMBL/GenBank/DDBJ whole genome shotgun (WGS) entry which is preliminary data.</text>
</comment>
<organism evidence="2 3">
    <name type="scientific">Cohnella pontilimi</name>
    <dbReference type="NCBI Taxonomy" id="2564100"/>
    <lineage>
        <taxon>Bacteria</taxon>
        <taxon>Bacillati</taxon>
        <taxon>Bacillota</taxon>
        <taxon>Bacilli</taxon>
        <taxon>Bacillales</taxon>
        <taxon>Paenibacillaceae</taxon>
        <taxon>Cohnella</taxon>
    </lineage>
</organism>
<dbReference type="AlphaFoldDB" id="A0A4U0FB55"/>
<gene>
    <name evidence="2" type="ORF">E5161_11430</name>
</gene>
<accession>A0A4U0FB55</accession>
<keyword evidence="1" id="KW-0812">Transmembrane</keyword>
<keyword evidence="1" id="KW-1133">Transmembrane helix</keyword>
<keyword evidence="3" id="KW-1185">Reference proteome</keyword>
<evidence type="ECO:0000313" key="2">
    <source>
        <dbReference type="EMBL" id="TJY41808.1"/>
    </source>
</evidence>
<dbReference type="OrthoDB" id="2664294at2"/>
<protein>
    <submittedName>
        <fullName evidence="2">Uncharacterized protein</fullName>
    </submittedName>
</protein>
<keyword evidence="1" id="KW-0472">Membrane</keyword>
<feature type="transmembrane region" description="Helical" evidence="1">
    <location>
        <begin position="124"/>
        <end position="145"/>
    </location>
</feature>
<feature type="transmembrane region" description="Helical" evidence="1">
    <location>
        <begin position="31"/>
        <end position="54"/>
    </location>
</feature>
<feature type="transmembrane region" description="Helical" evidence="1">
    <location>
        <begin position="6"/>
        <end position="24"/>
    </location>
</feature>
<feature type="transmembrane region" description="Helical" evidence="1">
    <location>
        <begin position="60"/>
        <end position="82"/>
    </location>
</feature>
<evidence type="ECO:0000313" key="3">
    <source>
        <dbReference type="Proteomes" id="UP000309673"/>
    </source>
</evidence>
<evidence type="ECO:0000256" key="1">
    <source>
        <dbReference type="SAM" id="Phobius"/>
    </source>
</evidence>
<dbReference type="EMBL" id="SUPK01000005">
    <property type="protein sequence ID" value="TJY41808.1"/>
    <property type="molecule type" value="Genomic_DNA"/>
</dbReference>
<name>A0A4U0FB55_9BACL</name>
<proteinExistence type="predicted"/>
<dbReference type="Proteomes" id="UP000309673">
    <property type="component" value="Unassembled WGS sequence"/>
</dbReference>
<sequence length="154" mass="19071">MVLSIFFSLTMIVGITYAVTKKNLHIFEILFLWMIILIIHHNFVTITTVNLHLFRFADRLPFYWTIVFERVVLIPLLIVYYFDRMVVRRPYQKWVWLPFGILLLTGLEYLTVNLDLFSYERWKFWWSPIEWLVLFLLVHYSWLWFRSRLRKEMA</sequence>
<reference evidence="2 3" key="1">
    <citation type="submission" date="2019-04" db="EMBL/GenBank/DDBJ databases">
        <title>Cohnella sp. nov., isolated from soil.</title>
        <authorList>
            <person name="Kim W."/>
        </authorList>
    </citation>
    <scope>NUCLEOTIDE SEQUENCE [LARGE SCALE GENOMIC DNA]</scope>
    <source>
        <strain evidence="2 3">CAU 1483</strain>
    </source>
</reference>
<feature type="transmembrane region" description="Helical" evidence="1">
    <location>
        <begin position="94"/>
        <end position="112"/>
    </location>
</feature>